<feature type="domain" description="ParB-like N-terminal" evidence="3">
    <location>
        <begin position="57"/>
        <end position="147"/>
    </location>
</feature>
<dbReference type="Gene3D" id="1.10.10.2830">
    <property type="match status" value="1"/>
</dbReference>
<dbReference type="InterPro" id="IPR036086">
    <property type="entry name" value="ParB/Sulfiredoxin_sf"/>
</dbReference>
<proteinExistence type="inferred from homology"/>
<reference evidence="4 5" key="1">
    <citation type="journal article" date="2019" name="Front. Microbiol.">
        <title>Genomic Features for Desiccation Tolerance and Sugar Biosynthesis in the Extremophile Gloeocapsopsis sp. UTEX B3054.</title>
        <authorList>
            <person name="Urrejola C."/>
            <person name="Alcorta J."/>
            <person name="Salas L."/>
            <person name="Vasquez M."/>
            <person name="Polz M.F."/>
            <person name="Vicuna R."/>
            <person name="Diez B."/>
        </authorList>
    </citation>
    <scope>NUCLEOTIDE SEQUENCE [LARGE SCALE GENOMIC DNA]</scope>
    <source>
        <strain evidence="4 5">1H9</strain>
    </source>
</reference>
<evidence type="ECO:0000256" key="2">
    <source>
        <dbReference type="ARBA" id="ARBA00023125"/>
    </source>
</evidence>
<dbReference type="PANTHER" id="PTHR33375">
    <property type="entry name" value="CHROMOSOME-PARTITIONING PROTEIN PARB-RELATED"/>
    <property type="match status" value="1"/>
</dbReference>
<gene>
    <name evidence="4" type="ORF">BWI75_24970</name>
</gene>
<dbReference type="OrthoDB" id="9802051at2"/>
<protein>
    <submittedName>
        <fullName evidence="4">Chromosome partitioning protein ParB</fullName>
    </submittedName>
</protein>
<organism evidence="4 5">
    <name type="scientific">Gloeocapsopsis dulcis AAB1 = 1H9</name>
    <dbReference type="NCBI Taxonomy" id="1433147"/>
    <lineage>
        <taxon>Bacteria</taxon>
        <taxon>Bacillati</taxon>
        <taxon>Cyanobacteriota</taxon>
        <taxon>Cyanophyceae</taxon>
        <taxon>Oscillatoriophycideae</taxon>
        <taxon>Chroococcales</taxon>
        <taxon>Chroococcaceae</taxon>
        <taxon>Gloeocapsopsis</taxon>
        <taxon>Gloeocapsopsis dulcis</taxon>
    </lineage>
</organism>
<dbReference type="EMBL" id="NAPY01000081">
    <property type="protein sequence ID" value="MUL39433.1"/>
    <property type="molecule type" value="Genomic_DNA"/>
</dbReference>
<dbReference type="FunFam" id="3.90.1530.30:FF:000001">
    <property type="entry name" value="Chromosome partitioning protein ParB"/>
    <property type="match status" value="1"/>
</dbReference>
<sequence length="338" mass="38336">MARLDRTSKTQSDIRVAKFRDILNFNIRDILNFNIEDVEEELPNEAQEVEANLEGKQQVTLQEIHLPKQQPRRYFDPQKMKQLIQSVKEHGILEPLLLRPLLAGGYELVAGERRYRAAKEAGLTKLPVVVRELSNEEALQLALIENLQREDLNPIEETEGILQLLALKLGIAVQEVAPLLYKMQNAVGGRVTDNVISNSESEIVKEVFNGLGLMEWESFTANRLPLLRLPEDLLEALRQGRIAYTKAQAISRVKDEVQRQALLEVAISESLSLAQIKERISKISNANDISGNGKPLPLKTRIDVAYHLVKKSKIWDDPKKQKHLENLLADLERLASLE</sequence>
<dbReference type="GO" id="GO:0003677">
    <property type="term" value="F:DNA binding"/>
    <property type="evidence" value="ECO:0007669"/>
    <property type="project" value="UniProtKB-KW"/>
</dbReference>
<dbReference type="GO" id="GO:0007059">
    <property type="term" value="P:chromosome segregation"/>
    <property type="evidence" value="ECO:0007669"/>
    <property type="project" value="TreeGrafter"/>
</dbReference>
<dbReference type="InterPro" id="IPR041468">
    <property type="entry name" value="HTH_ParB/Spo0J"/>
</dbReference>
<evidence type="ECO:0000259" key="3">
    <source>
        <dbReference type="SMART" id="SM00470"/>
    </source>
</evidence>
<dbReference type="InterPro" id="IPR050336">
    <property type="entry name" value="Chromosome_partition/occlusion"/>
</dbReference>
<dbReference type="Pfam" id="PF02195">
    <property type="entry name" value="ParB_N"/>
    <property type="match status" value="1"/>
</dbReference>
<name>A0A6N8G274_9CHRO</name>
<dbReference type="GO" id="GO:0005694">
    <property type="term" value="C:chromosome"/>
    <property type="evidence" value="ECO:0007669"/>
    <property type="project" value="TreeGrafter"/>
</dbReference>
<dbReference type="SUPFAM" id="SSF109709">
    <property type="entry name" value="KorB DNA-binding domain-like"/>
    <property type="match status" value="1"/>
</dbReference>
<accession>A0A6N8G274</accession>
<keyword evidence="5" id="KW-1185">Reference proteome</keyword>
<dbReference type="SUPFAM" id="SSF110849">
    <property type="entry name" value="ParB/Sulfiredoxin"/>
    <property type="match status" value="1"/>
</dbReference>
<dbReference type="SMART" id="SM00470">
    <property type="entry name" value="ParB"/>
    <property type="match status" value="1"/>
</dbReference>
<comment type="caution">
    <text evidence="4">The sequence shown here is derived from an EMBL/GenBank/DDBJ whole genome shotgun (WGS) entry which is preliminary data.</text>
</comment>
<evidence type="ECO:0000256" key="1">
    <source>
        <dbReference type="ARBA" id="ARBA00006295"/>
    </source>
</evidence>
<dbReference type="NCBIfam" id="TIGR00180">
    <property type="entry name" value="parB_part"/>
    <property type="match status" value="1"/>
</dbReference>
<comment type="similarity">
    <text evidence="1">Belongs to the ParB family.</text>
</comment>
<dbReference type="InterPro" id="IPR004437">
    <property type="entry name" value="ParB/RepB/Spo0J"/>
</dbReference>
<dbReference type="InterPro" id="IPR003115">
    <property type="entry name" value="ParB_N"/>
</dbReference>
<keyword evidence="2" id="KW-0238">DNA-binding</keyword>
<dbReference type="PANTHER" id="PTHR33375:SF7">
    <property type="entry name" value="CHROMOSOME 2-PARTITIONING PROTEIN PARB-RELATED"/>
    <property type="match status" value="1"/>
</dbReference>
<dbReference type="Gene3D" id="3.90.1530.30">
    <property type="match status" value="1"/>
</dbReference>
<evidence type="ECO:0000313" key="4">
    <source>
        <dbReference type="EMBL" id="MUL39433.1"/>
    </source>
</evidence>
<evidence type="ECO:0000313" key="5">
    <source>
        <dbReference type="Proteomes" id="UP000441797"/>
    </source>
</evidence>
<dbReference type="RefSeq" id="WP_105222483.1">
    <property type="nucleotide sequence ID" value="NZ_CAWNSU010000018.1"/>
</dbReference>
<dbReference type="Pfam" id="PF17762">
    <property type="entry name" value="HTH_ParB"/>
    <property type="match status" value="1"/>
</dbReference>
<dbReference type="AlphaFoldDB" id="A0A6N8G274"/>
<dbReference type="Proteomes" id="UP000441797">
    <property type="component" value="Unassembled WGS sequence"/>
</dbReference>